<dbReference type="EMBL" id="DRKP01000033">
    <property type="protein sequence ID" value="HEB95329.1"/>
    <property type="molecule type" value="Genomic_DNA"/>
</dbReference>
<reference evidence="4" key="1">
    <citation type="journal article" date="2020" name="mSystems">
        <title>Genome- and Community-Level Interaction Insights into Carbon Utilization and Element Cycling Functions of Hydrothermarchaeota in Hydrothermal Sediment.</title>
        <authorList>
            <person name="Zhou Z."/>
            <person name="Liu Y."/>
            <person name="Xu W."/>
            <person name="Pan J."/>
            <person name="Luo Z.H."/>
            <person name="Li M."/>
        </authorList>
    </citation>
    <scope>NUCLEOTIDE SEQUENCE [LARGE SCALE GENOMIC DNA]</scope>
    <source>
        <strain evidence="4">HyVt-443</strain>
    </source>
</reference>
<dbReference type="PRINTS" id="PR00081">
    <property type="entry name" value="GDHRDH"/>
</dbReference>
<dbReference type="InterPro" id="IPR002347">
    <property type="entry name" value="SDR_fam"/>
</dbReference>
<dbReference type="Pfam" id="PF13561">
    <property type="entry name" value="adh_short_C2"/>
    <property type="match status" value="1"/>
</dbReference>
<name>A0A831W299_9GAMM</name>
<proteinExistence type="inferred from homology"/>
<keyword evidence="2 4" id="KW-0560">Oxidoreductase</keyword>
<dbReference type="FunFam" id="3.40.50.720:FF:000084">
    <property type="entry name" value="Short-chain dehydrogenase reductase"/>
    <property type="match status" value="1"/>
</dbReference>
<evidence type="ECO:0000313" key="4">
    <source>
        <dbReference type="EMBL" id="HEB95329.1"/>
    </source>
</evidence>
<dbReference type="EC" id="1.5.1.33" evidence="4"/>
<dbReference type="InterPro" id="IPR036291">
    <property type="entry name" value="NAD(P)-bd_dom_sf"/>
</dbReference>
<dbReference type="SUPFAM" id="SSF51735">
    <property type="entry name" value="NAD(P)-binding Rossmann-fold domains"/>
    <property type="match status" value="1"/>
</dbReference>
<dbReference type="GO" id="GO:0047040">
    <property type="term" value="F:pteridine reductase activity"/>
    <property type="evidence" value="ECO:0007669"/>
    <property type="project" value="UniProtKB-EC"/>
</dbReference>
<evidence type="ECO:0000313" key="5">
    <source>
        <dbReference type="Proteomes" id="UP000886251"/>
    </source>
</evidence>
<dbReference type="Gene3D" id="3.40.50.720">
    <property type="entry name" value="NAD(P)-binding Rossmann-like Domain"/>
    <property type="match status" value="1"/>
</dbReference>
<comment type="similarity">
    <text evidence="1">Belongs to the short-chain dehydrogenases/reductases (SDR) family.</text>
</comment>
<feature type="region of interest" description="Disordered" evidence="3">
    <location>
        <begin position="1"/>
        <end position="45"/>
    </location>
</feature>
<accession>A0A831W299</accession>
<comment type="caution">
    <text evidence="4">The sequence shown here is derived from an EMBL/GenBank/DDBJ whole genome shotgun (WGS) entry which is preliminary data.</text>
</comment>
<dbReference type="PRINTS" id="PR00080">
    <property type="entry name" value="SDRFAMILY"/>
</dbReference>
<organism evidence="4 5">
    <name type="scientific">Sedimenticola thiotaurini</name>
    <dbReference type="NCBI Taxonomy" id="1543721"/>
    <lineage>
        <taxon>Bacteria</taxon>
        <taxon>Pseudomonadati</taxon>
        <taxon>Pseudomonadota</taxon>
        <taxon>Gammaproteobacteria</taxon>
        <taxon>Chromatiales</taxon>
        <taxon>Sedimenticolaceae</taxon>
        <taxon>Sedimenticola</taxon>
    </lineage>
</organism>
<dbReference type="AlphaFoldDB" id="A0A831W299"/>
<protein>
    <submittedName>
        <fullName evidence="4">Pteridine reductase</fullName>
        <ecNumber evidence="4">1.5.1.33</ecNumber>
    </submittedName>
</protein>
<dbReference type="PANTHER" id="PTHR43639">
    <property type="entry name" value="OXIDOREDUCTASE, SHORT-CHAIN DEHYDROGENASE/REDUCTASE FAMILY (AFU_ORTHOLOGUE AFUA_5G02870)"/>
    <property type="match status" value="1"/>
</dbReference>
<sequence>MDSSGGRIGVPSAGTVYPKPPAGRQRPAGTQYPQPAGAAVNEPSPGLDGKLALITGGAHRIGAAIAEVLHRAGMDLVIHYRRSRAGAEGLRERLQRQRPESVRLVQGDLLETDRLPQLVAACHDWRGRLDLLVNNASSFYPTPLEEVDESQWDDLMGTNLKAPFFLARAAAPLLRASAGSIVNLVDIHADRPKKGFPVYSMAKAGNAMMVKALARELGPQVRVNGVAPGAILWPEQGMEEDERERILARTPLERAGTPADIARTVLFLARDADYISGQIIAVDGGRSTQH</sequence>
<dbReference type="Proteomes" id="UP000886251">
    <property type="component" value="Unassembled WGS sequence"/>
</dbReference>
<gene>
    <name evidence="4" type="ORF">ENI96_02720</name>
</gene>
<evidence type="ECO:0000256" key="3">
    <source>
        <dbReference type="SAM" id="MobiDB-lite"/>
    </source>
</evidence>
<dbReference type="NCBIfam" id="NF006598">
    <property type="entry name" value="PRK09135.1"/>
    <property type="match status" value="1"/>
</dbReference>
<dbReference type="PANTHER" id="PTHR43639:SF1">
    <property type="entry name" value="SHORT-CHAIN DEHYDROGENASE_REDUCTASE FAMILY PROTEIN"/>
    <property type="match status" value="1"/>
</dbReference>
<evidence type="ECO:0000256" key="1">
    <source>
        <dbReference type="ARBA" id="ARBA00006484"/>
    </source>
</evidence>
<evidence type="ECO:0000256" key="2">
    <source>
        <dbReference type="ARBA" id="ARBA00023002"/>
    </source>
</evidence>